<dbReference type="OrthoDB" id="3970693at2759"/>
<gene>
    <name evidence="1" type="ORF">AWRI3578_g3253</name>
</gene>
<accession>A0A1E5R657</accession>
<dbReference type="AlphaFoldDB" id="A0A1E5R657"/>
<keyword evidence="2" id="KW-1185">Reference proteome</keyword>
<evidence type="ECO:0000313" key="2">
    <source>
        <dbReference type="Proteomes" id="UP000095605"/>
    </source>
</evidence>
<protein>
    <submittedName>
        <fullName evidence="1">Uncharacterized protein</fullName>
    </submittedName>
</protein>
<name>A0A1E5R657_9ASCO</name>
<reference evidence="2" key="1">
    <citation type="journal article" date="2016" name="Genome Announc.">
        <title>Genome sequences of three species of Hanseniaspora isolated from spontaneous wine fermentations.</title>
        <authorList>
            <person name="Sternes P.R."/>
            <person name="Lee D."/>
            <person name="Kutyna D.R."/>
            <person name="Borneman A.R."/>
        </authorList>
    </citation>
    <scope>NUCLEOTIDE SEQUENCE [LARGE SCALE GENOMIC DNA]</scope>
    <source>
        <strain evidence="2">AWRI3578</strain>
    </source>
</reference>
<proteinExistence type="predicted"/>
<dbReference type="Proteomes" id="UP000095605">
    <property type="component" value="Unassembled WGS sequence"/>
</dbReference>
<sequence>MRYYKMSGFDYSVVILAVGLSIYNSMEFFGPMIKEEIQAQTDINAGKITHAEQLELTKKARNAQVAEQVKKIKESIQDQSNE</sequence>
<comment type="caution">
    <text evidence="1">The sequence shown here is derived from an EMBL/GenBank/DDBJ whole genome shotgun (WGS) entry which is preliminary data.</text>
</comment>
<evidence type="ECO:0000313" key="1">
    <source>
        <dbReference type="EMBL" id="OEJ82387.1"/>
    </source>
</evidence>
<organism evidence="1 2">
    <name type="scientific">Hanseniaspora opuntiae</name>
    <dbReference type="NCBI Taxonomy" id="211096"/>
    <lineage>
        <taxon>Eukaryota</taxon>
        <taxon>Fungi</taxon>
        <taxon>Dikarya</taxon>
        <taxon>Ascomycota</taxon>
        <taxon>Saccharomycotina</taxon>
        <taxon>Saccharomycetes</taxon>
        <taxon>Saccharomycodales</taxon>
        <taxon>Saccharomycodaceae</taxon>
        <taxon>Hanseniaspora</taxon>
    </lineage>
</organism>
<dbReference type="EMBL" id="LPNL01000008">
    <property type="protein sequence ID" value="OEJ82387.1"/>
    <property type="molecule type" value="Genomic_DNA"/>
</dbReference>